<proteinExistence type="predicted"/>
<feature type="region of interest" description="Disordered" evidence="1">
    <location>
        <begin position="777"/>
        <end position="810"/>
    </location>
</feature>
<dbReference type="AlphaFoldDB" id="A0A2M9A592"/>
<accession>A0A2M9A592</accession>
<dbReference type="SUPFAM" id="SSF51126">
    <property type="entry name" value="Pectin lyase-like"/>
    <property type="match status" value="1"/>
</dbReference>
<dbReference type="InterPro" id="IPR011050">
    <property type="entry name" value="Pectin_lyase_fold/virulence"/>
</dbReference>
<dbReference type="GO" id="GO:0016829">
    <property type="term" value="F:lyase activity"/>
    <property type="evidence" value="ECO:0007669"/>
    <property type="project" value="UniProtKB-KW"/>
</dbReference>
<evidence type="ECO:0000256" key="1">
    <source>
        <dbReference type="SAM" id="MobiDB-lite"/>
    </source>
</evidence>
<evidence type="ECO:0000256" key="2">
    <source>
        <dbReference type="SAM" id="SignalP"/>
    </source>
</evidence>
<comment type="caution">
    <text evidence="3">The sequence shown here is derived from an EMBL/GenBank/DDBJ whole genome shotgun (WGS) entry which is preliminary data.</text>
</comment>
<feature type="signal peptide" evidence="2">
    <location>
        <begin position="1"/>
        <end position="28"/>
    </location>
</feature>
<dbReference type="InterPro" id="IPR012334">
    <property type="entry name" value="Pectin_lyas_fold"/>
</dbReference>
<organism evidence="3 4">
    <name type="scientific">Hallerella succinigenes</name>
    <dbReference type="NCBI Taxonomy" id="1896222"/>
    <lineage>
        <taxon>Bacteria</taxon>
        <taxon>Pseudomonadati</taxon>
        <taxon>Fibrobacterota</taxon>
        <taxon>Fibrobacteria</taxon>
        <taxon>Fibrobacterales</taxon>
        <taxon>Fibrobacteraceae</taxon>
        <taxon>Hallerella</taxon>
    </lineage>
</organism>
<name>A0A2M9A592_9BACT</name>
<dbReference type="Gene3D" id="2.160.20.10">
    <property type="entry name" value="Single-stranded right-handed beta-helix, Pectin lyase-like"/>
    <property type="match status" value="1"/>
</dbReference>
<feature type="compositionally biased region" description="Low complexity" evidence="1">
    <location>
        <begin position="778"/>
        <end position="810"/>
    </location>
</feature>
<gene>
    <name evidence="3" type="ORF">BGX16_0838</name>
</gene>
<keyword evidence="3" id="KW-0456">Lyase</keyword>
<dbReference type="EMBL" id="PGEX01000001">
    <property type="protein sequence ID" value="PJJ40886.1"/>
    <property type="molecule type" value="Genomic_DNA"/>
</dbReference>
<dbReference type="Gene3D" id="2.60.40.10">
    <property type="entry name" value="Immunoglobulins"/>
    <property type="match status" value="1"/>
</dbReference>
<reference evidence="3 4" key="1">
    <citation type="submission" date="2017-11" db="EMBL/GenBank/DDBJ databases">
        <title>Animal gut microbial communities from fecal samples from Wisconsin, USA.</title>
        <authorList>
            <person name="Neumann A."/>
        </authorList>
    </citation>
    <scope>NUCLEOTIDE SEQUENCE [LARGE SCALE GENOMIC DNA]</scope>
    <source>
        <strain evidence="3 4">UWS3</strain>
    </source>
</reference>
<evidence type="ECO:0000313" key="4">
    <source>
        <dbReference type="Proteomes" id="UP000231134"/>
    </source>
</evidence>
<keyword evidence="2" id="KW-0732">Signal</keyword>
<dbReference type="Pfam" id="PF17957">
    <property type="entry name" value="Big_7"/>
    <property type="match status" value="1"/>
</dbReference>
<sequence>MPMKNTFCKKRALIAGIVLSCSFGLSQAAISPTEVVTLPSDAKLGGGDAVGSTLSRSTYNGGKGPGIWIVADGGYRLYHNGALLAEDNQAGRVRFVPMTFLPGENAISVIGVDEDGAHGVMVQIDELHESYYSGGTGWYAKPDYGIYNNAWKNKGRDLSQWGGATTLSYSNTKMPNGADLTGWPSGSQSKWIWTGSSTDTTVALLYNLNITAEGFGASTTGGDAGSIVIASDSASIRKYLQSSEAVTILVPEGTYDFRQFRDAVTEATAAGRTWCKSACGANDKNSSNTFYRINFAANTCSGLDGTTIVGTGEIQSWDNWITIKNNKSLIGMGRGANLRGASLNNRKNEGAGNNIFRNLAIYDVNPHLIEAGDGLEISGNNGNEVSNFWFDHISYKWISDGMDLEFVKGLTVSYVDYDGANEYNCYYYDPYMHLVENAQATIHDMYWHNSFGRVPKIYAKDGSSVTPTVHIYNSYVDYNHWHIIDVNGTSSLTSQLLYENNYIGTANIQVAGKDAYSKVNMKNNTIKKAKSSTPYSNNGTATSTAFTDNVFTPSYSYTLRTNSTLPDSMPLLTGVGGRYGSMPSYNQATGISPIASTVSVSATPAQNAVTLSATVKSNSGSAITKVDFYIGTTLVGSATSSPYMTTVSDVSAGTYSAIAIATDKNGLEGVSSYTTFEVSGEAVLTKATLTKNGAGSSNQTITLGESIASFSYVWGNCSGVEVTGLPNGVNYTLNEFESRVTISGTPTEAGAFTYTIATVGADTNVSVVRKITVNDPNASSSSVAAESSSSETATSSATAESSSSAEESTVISGNVNYVREATTYYRIFDMQGRPLFSGAQKPNQMPADRVIVIEYTKSGSINRRYIQAQ</sequence>
<dbReference type="InterPro" id="IPR013783">
    <property type="entry name" value="Ig-like_fold"/>
</dbReference>
<protein>
    <submittedName>
        <fullName evidence="3">Pectate lyase</fullName>
    </submittedName>
</protein>
<evidence type="ECO:0000313" key="3">
    <source>
        <dbReference type="EMBL" id="PJJ40886.1"/>
    </source>
</evidence>
<keyword evidence="4" id="KW-1185">Reference proteome</keyword>
<dbReference type="Proteomes" id="UP000231134">
    <property type="component" value="Unassembled WGS sequence"/>
</dbReference>
<feature type="chain" id="PRO_5014915815" evidence="2">
    <location>
        <begin position="29"/>
        <end position="869"/>
    </location>
</feature>